<comment type="caution">
    <text evidence="2">The sequence shown here is derived from an EMBL/GenBank/DDBJ whole genome shotgun (WGS) entry which is preliminary data.</text>
</comment>
<keyword evidence="3" id="KW-1185">Reference proteome</keyword>
<name>A0A8S1H2T4_9PELO</name>
<feature type="compositionally biased region" description="Basic and acidic residues" evidence="1">
    <location>
        <begin position="170"/>
        <end position="183"/>
    </location>
</feature>
<dbReference type="AlphaFoldDB" id="A0A8S1H2T4"/>
<evidence type="ECO:0000313" key="2">
    <source>
        <dbReference type="EMBL" id="CAD6189855.1"/>
    </source>
</evidence>
<protein>
    <submittedName>
        <fullName evidence="2">Uncharacterized protein</fullName>
    </submittedName>
</protein>
<feature type="compositionally biased region" description="Basic and acidic residues" evidence="1">
    <location>
        <begin position="91"/>
        <end position="127"/>
    </location>
</feature>
<reference evidence="2" key="1">
    <citation type="submission" date="2020-10" db="EMBL/GenBank/DDBJ databases">
        <authorList>
            <person name="Kikuchi T."/>
        </authorList>
    </citation>
    <scope>NUCLEOTIDE SEQUENCE</scope>
    <source>
        <strain evidence="2">NKZ352</strain>
    </source>
</reference>
<feature type="region of interest" description="Disordered" evidence="1">
    <location>
        <begin position="156"/>
        <end position="187"/>
    </location>
</feature>
<evidence type="ECO:0000256" key="1">
    <source>
        <dbReference type="SAM" id="MobiDB-lite"/>
    </source>
</evidence>
<sequence length="234" mass="28172">MPLVKIKNRIFVESTSSSTQFTVDDSTSEVQNEYLETFDHLSDKKRRRYSRSGGFKTPEEIREMNRLRQRLRRERIKNGEPKPARTGRQKIFTEEEARLRRASQQKEYRQRQKVREDDEKSIEESLQHRIPVQSSNKDIDLVTLLKIHERNRLARHASYQRNYRKRQKERQKALENQQDKEPEPLPTFLQSIVEKAVEEKEKNRNRKKISSRRFADVAFFGHKDVAEEEKNFEK</sequence>
<dbReference type="EMBL" id="CAJGYM010000012">
    <property type="protein sequence ID" value="CAD6189855.1"/>
    <property type="molecule type" value="Genomic_DNA"/>
</dbReference>
<feature type="region of interest" description="Disordered" evidence="1">
    <location>
        <begin position="76"/>
        <end position="127"/>
    </location>
</feature>
<accession>A0A8S1H2T4</accession>
<evidence type="ECO:0000313" key="3">
    <source>
        <dbReference type="Proteomes" id="UP000835052"/>
    </source>
</evidence>
<organism evidence="2 3">
    <name type="scientific">Caenorhabditis auriculariae</name>
    <dbReference type="NCBI Taxonomy" id="2777116"/>
    <lineage>
        <taxon>Eukaryota</taxon>
        <taxon>Metazoa</taxon>
        <taxon>Ecdysozoa</taxon>
        <taxon>Nematoda</taxon>
        <taxon>Chromadorea</taxon>
        <taxon>Rhabditida</taxon>
        <taxon>Rhabditina</taxon>
        <taxon>Rhabditomorpha</taxon>
        <taxon>Rhabditoidea</taxon>
        <taxon>Rhabditidae</taxon>
        <taxon>Peloderinae</taxon>
        <taxon>Caenorhabditis</taxon>
    </lineage>
</organism>
<proteinExistence type="predicted"/>
<dbReference type="Proteomes" id="UP000835052">
    <property type="component" value="Unassembled WGS sequence"/>
</dbReference>
<gene>
    <name evidence="2" type="ORF">CAUJ_LOCUS5774</name>
</gene>